<feature type="compositionally biased region" description="Polar residues" evidence="9">
    <location>
        <begin position="18"/>
        <end position="28"/>
    </location>
</feature>
<organism evidence="11 12">
    <name type="scientific">Intoshia linei</name>
    <dbReference type="NCBI Taxonomy" id="1819745"/>
    <lineage>
        <taxon>Eukaryota</taxon>
        <taxon>Metazoa</taxon>
        <taxon>Spiralia</taxon>
        <taxon>Lophotrochozoa</taxon>
        <taxon>Mesozoa</taxon>
        <taxon>Orthonectida</taxon>
        <taxon>Rhopaluridae</taxon>
        <taxon>Intoshia</taxon>
    </lineage>
</organism>
<evidence type="ECO:0000256" key="9">
    <source>
        <dbReference type="SAM" id="MobiDB-lite"/>
    </source>
</evidence>
<keyword evidence="4 7" id="KW-0547">Nucleotide-binding</keyword>
<dbReference type="CDD" id="cd14137">
    <property type="entry name" value="STKc_GSK3"/>
    <property type="match status" value="1"/>
</dbReference>
<evidence type="ECO:0000313" key="11">
    <source>
        <dbReference type="EMBL" id="OAF66282.1"/>
    </source>
</evidence>
<evidence type="ECO:0000259" key="10">
    <source>
        <dbReference type="PROSITE" id="PS50011"/>
    </source>
</evidence>
<dbReference type="InterPro" id="IPR017441">
    <property type="entry name" value="Protein_kinase_ATP_BS"/>
</dbReference>
<name>A0A177AXQ8_9BILA</name>
<dbReference type="Gene3D" id="3.30.200.20">
    <property type="entry name" value="Phosphorylase Kinase, domain 1"/>
    <property type="match status" value="1"/>
</dbReference>
<gene>
    <name evidence="11" type="ORF">A3Q56_05995</name>
</gene>
<feature type="region of interest" description="Disordered" evidence="9">
    <location>
        <begin position="1"/>
        <end position="31"/>
    </location>
</feature>
<dbReference type="GO" id="GO:0032436">
    <property type="term" value="P:positive regulation of proteasomal ubiquitin-dependent protein catabolic process"/>
    <property type="evidence" value="ECO:0007669"/>
    <property type="project" value="TreeGrafter"/>
</dbReference>
<dbReference type="InterPro" id="IPR039192">
    <property type="entry name" value="STKc_GSK3"/>
</dbReference>
<evidence type="ECO:0000256" key="5">
    <source>
        <dbReference type="ARBA" id="ARBA00022777"/>
    </source>
</evidence>
<dbReference type="InterPro" id="IPR011009">
    <property type="entry name" value="Kinase-like_dom_sf"/>
</dbReference>
<dbReference type="GO" id="GO:0004674">
    <property type="term" value="F:protein serine/threonine kinase activity"/>
    <property type="evidence" value="ECO:0007669"/>
    <property type="project" value="UniProtKB-KW"/>
</dbReference>
<dbReference type="InterPro" id="IPR008271">
    <property type="entry name" value="Ser/Thr_kinase_AS"/>
</dbReference>
<feature type="domain" description="Protein kinase" evidence="10">
    <location>
        <begin position="63"/>
        <end position="348"/>
    </location>
</feature>
<evidence type="ECO:0000256" key="2">
    <source>
        <dbReference type="ARBA" id="ARBA00022527"/>
    </source>
</evidence>
<accession>A0A177AXQ8</accession>
<dbReference type="SMART" id="SM00220">
    <property type="entry name" value="S_TKc"/>
    <property type="match status" value="1"/>
</dbReference>
<dbReference type="FunFam" id="1.10.510.10:FF:000624">
    <property type="entry name" value="Mitogen-activated protein kinase"/>
    <property type="match status" value="1"/>
</dbReference>
<evidence type="ECO:0000256" key="6">
    <source>
        <dbReference type="ARBA" id="ARBA00022840"/>
    </source>
</evidence>
<evidence type="ECO:0000256" key="7">
    <source>
        <dbReference type="PROSITE-ProRule" id="PRU10141"/>
    </source>
</evidence>
<dbReference type="Gene3D" id="1.10.510.10">
    <property type="entry name" value="Transferase(Phosphotransferase) domain 1"/>
    <property type="match status" value="1"/>
</dbReference>
<reference evidence="11 12" key="1">
    <citation type="submission" date="2016-04" db="EMBL/GenBank/DDBJ databases">
        <title>The genome of Intoshia linei affirms orthonectids as highly simplified spiralians.</title>
        <authorList>
            <person name="Mikhailov K.V."/>
            <person name="Slusarev G.S."/>
            <person name="Nikitin M.A."/>
            <person name="Logacheva M.D."/>
            <person name="Penin A."/>
            <person name="Aleoshin V."/>
            <person name="Panchin Y.V."/>
        </authorList>
    </citation>
    <scope>NUCLEOTIDE SEQUENCE [LARGE SCALE GENOMIC DNA]</scope>
    <source>
        <strain evidence="11">Intl2013</strain>
        <tissue evidence="11">Whole animal</tissue>
    </source>
</reference>
<keyword evidence="12" id="KW-1185">Reference proteome</keyword>
<protein>
    <recommendedName>
        <fullName evidence="10">Protein kinase domain-containing protein</fullName>
    </recommendedName>
</protein>
<dbReference type="GO" id="GO:0005829">
    <property type="term" value="C:cytosol"/>
    <property type="evidence" value="ECO:0007669"/>
    <property type="project" value="TreeGrafter"/>
</dbReference>
<dbReference type="SUPFAM" id="SSF56112">
    <property type="entry name" value="Protein kinase-like (PK-like)"/>
    <property type="match status" value="1"/>
</dbReference>
<dbReference type="PROSITE" id="PS00108">
    <property type="entry name" value="PROTEIN_KINASE_ST"/>
    <property type="match status" value="1"/>
</dbReference>
<dbReference type="PROSITE" id="PS00107">
    <property type="entry name" value="PROTEIN_KINASE_ATP"/>
    <property type="match status" value="1"/>
</dbReference>
<dbReference type="GO" id="GO:0030424">
    <property type="term" value="C:axon"/>
    <property type="evidence" value="ECO:0007669"/>
    <property type="project" value="TreeGrafter"/>
</dbReference>
<dbReference type="GO" id="GO:0030154">
    <property type="term" value="P:cell differentiation"/>
    <property type="evidence" value="ECO:0007669"/>
    <property type="project" value="TreeGrafter"/>
</dbReference>
<dbReference type="PANTHER" id="PTHR24057:SF0">
    <property type="entry name" value="PROTEIN KINASE SHAGGY-RELATED"/>
    <property type="match status" value="1"/>
</dbReference>
<comment type="similarity">
    <text evidence="1">Belongs to the protein kinase superfamily. CMGC Ser/Thr protein kinase family. GSK-3 subfamily.</text>
</comment>
<dbReference type="Pfam" id="PF00069">
    <property type="entry name" value="Pkinase"/>
    <property type="match status" value="1"/>
</dbReference>
<evidence type="ECO:0000256" key="4">
    <source>
        <dbReference type="ARBA" id="ARBA00022741"/>
    </source>
</evidence>
<keyword evidence="6 7" id="KW-0067">ATP-binding</keyword>
<dbReference type="OrthoDB" id="272141at2759"/>
<dbReference type="Proteomes" id="UP000078046">
    <property type="component" value="Unassembled WGS sequence"/>
</dbReference>
<sequence>MKTSTGNSKMSTEDRSDLSTPTKSSTEKPPSLDSEIITVNAFMADIENLDNSYVQKDPVSIAYILGKFLGKGSFGSVYKILLCDTNHPAALKSVIHSQKFKNRELHVMKQIKHKNIVDFYYFFYTSDDTTNDLYLNLIIEYVPSSLSDEMKKYSSKNEIIPNLYTKMYTYQLFLSLDYLHSKGICHRDIKPHNLLVYPNRGILKLCDFGSAKFILKHESSVSYICSRYYRAPELLFGSTNYSLQIDVWSGGCVLAEMLIGSPIFIAENGVNQLVEIIKILGSPTEREISNMNPIFCKYTFPTIKHKLFPKVFKNPKIPKSAIQLVELLLTYTPNNRLSPKQVCNFHFFDNMTK</sequence>
<evidence type="ECO:0000256" key="1">
    <source>
        <dbReference type="ARBA" id="ARBA00005527"/>
    </source>
</evidence>
<dbReference type="GO" id="GO:0005524">
    <property type="term" value="F:ATP binding"/>
    <property type="evidence" value="ECO:0007669"/>
    <property type="project" value="UniProtKB-UniRule"/>
</dbReference>
<proteinExistence type="inferred from homology"/>
<dbReference type="PANTHER" id="PTHR24057">
    <property type="entry name" value="GLYCOGEN SYNTHASE KINASE-3 ALPHA"/>
    <property type="match status" value="1"/>
</dbReference>
<dbReference type="GO" id="GO:0005634">
    <property type="term" value="C:nucleus"/>
    <property type="evidence" value="ECO:0007669"/>
    <property type="project" value="TreeGrafter"/>
</dbReference>
<dbReference type="InterPro" id="IPR050591">
    <property type="entry name" value="GSK-3"/>
</dbReference>
<feature type="compositionally biased region" description="Polar residues" evidence="9">
    <location>
        <begin position="1"/>
        <end position="10"/>
    </location>
</feature>
<dbReference type="GO" id="GO:0090090">
    <property type="term" value="P:negative regulation of canonical Wnt signaling pathway"/>
    <property type="evidence" value="ECO:0007669"/>
    <property type="project" value="TreeGrafter"/>
</dbReference>
<dbReference type="EMBL" id="LWCA01000980">
    <property type="protein sequence ID" value="OAF66282.1"/>
    <property type="molecule type" value="Genomic_DNA"/>
</dbReference>
<dbReference type="GO" id="GO:0007165">
    <property type="term" value="P:signal transduction"/>
    <property type="evidence" value="ECO:0007669"/>
    <property type="project" value="TreeGrafter"/>
</dbReference>
<keyword evidence="2 8" id="KW-0723">Serine/threonine-protein kinase</keyword>
<comment type="caution">
    <text evidence="11">The sequence shown here is derived from an EMBL/GenBank/DDBJ whole genome shotgun (WGS) entry which is preliminary data.</text>
</comment>
<dbReference type="InterPro" id="IPR000719">
    <property type="entry name" value="Prot_kinase_dom"/>
</dbReference>
<keyword evidence="3" id="KW-0808">Transferase</keyword>
<feature type="binding site" evidence="7">
    <location>
        <position position="92"/>
    </location>
    <ligand>
        <name>ATP</name>
        <dbReference type="ChEBI" id="CHEBI:30616"/>
    </ligand>
</feature>
<keyword evidence="5" id="KW-0418">Kinase</keyword>
<dbReference type="PROSITE" id="PS50011">
    <property type="entry name" value="PROTEIN_KINASE_DOM"/>
    <property type="match status" value="1"/>
</dbReference>
<evidence type="ECO:0000313" key="12">
    <source>
        <dbReference type="Proteomes" id="UP000078046"/>
    </source>
</evidence>
<evidence type="ECO:0000256" key="3">
    <source>
        <dbReference type="ARBA" id="ARBA00022679"/>
    </source>
</evidence>
<dbReference type="AlphaFoldDB" id="A0A177AXQ8"/>
<evidence type="ECO:0000256" key="8">
    <source>
        <dbReference type="RuleBase" id="RU000304"/>
    </source>
</evidence>
<dbReference type="GO" id="GO:0070507">
    <property type="term" value="P:regulation of microtubule cytoskeleton organization"/>
    <property type="evidence" value="ECO:0007669"/>
    <property type="project" value="TreeGrafter"/>
</dbReference>